<dbReference type="RefSeq" id="WP_151002642.1">
    <property type="nucleotide sequence ID" value="NZ_BPQY01000383.1"/>
</dbReference>
<evidence type="ECO:0000313" key="1">
    <source>
        <dbReference type="EMBL" id="KAB1076524.1"/>
    </source>
</evidence>
<proteinExistence type="predicted"/>
<reference evidence="1 2" key="1">
    <citation type="submission" date="2019-09" db="EMBL/GenBank/DDBJ databases">
        <title>YIM 48816 draft genome.</title>
        <authorList>
            <person name="Jiang L."/>
        </authorList>
    </citation>
    <scope>NUCLEOTIDE SEQUENCE [LARGE SCALE GENOMIC DNA]</scope>
    <source>
        <strain evidence="1 2">YIM 48816</strain>
    </source>
</reference>
<dbReference type="AlphaFoldDB" id="A0A6L3SUL6"/>
<gene>
    <name evidence="1" type="ORF">F6X53_22735</name>
</gene>
<name>A0A6L3SUL6_9HYPH</name>
<dbReference type="EMBL" id="VZZK01000029">
    <property type="protein sequence ID" value="KAB1076524.1"/>
    <property type="molecule type" value="Genomic_DNA"/>
</dbReference>
<evidence type="ECO:0000313" key="2">
    <source>
        <dbReference type="Proteomes" id="UP000474159"/>
    </source>
</evidence>
<dbReference type="Proteomes" id="UP000474159">
    <property type="component" value="Unassembled WGS sequence"/>
</dbReference>
<comment type="caution">
    <text evidence="1">The sequence shown here is derived from an EMBL/GenBank/DDBJ whole genome shotgun (WGS) entry which is preliminary data.</text>
</comment>
<dbReference type="OrthoDB" id="8162969at2"/>
<sequence length="88" mass="9616">MDELIGLGIACENCGRLRRLNKRQIASLIGARGIHTVEQLGRKLKCKVCAEQGKVSKNISIVPYYRCDEAASVAPYVKPKASSQGVTR</sequence>
<accession>A0A6L3SUL6</accession>
<organism evidence="1 2">
    <name type="scientific">Methylobacterium soli</name>
    <dbReference type="NCBI Taxonomy" id="553447"/>
    <lineage>
        <taxon>Bacteria</taxon>
        <taxon>Pseudomonadati</taxon>
        <taxon>Pseudomonadota</taxon>
        <taxon>Alphaproteobacteria</taxon>
        <taxon>Hyphomicrobiales</taxon>
        <taxon>Methylobacteriaceae</taxon>
        <taxon>Methylobacterium</taxon>
    </lineage>
</organism>
<keyword evidence="2" id="KW-1185">Reference proteome</keyword>
<protein>
    <submittedName>
        <fullName evidence="1">Uncharacterized protein</fullName>
    </submittedName>
</protein>